<dbReference type="Proteomes" id="UP000256964">
    <property type="component" value="Unassembled WGS sequence"/>
</dbReference>
<sequence length="583" mass="65906">MATDPPNGPYHRLKPSLPGLSREALSSLLAELVKQKEELTEMISSTTAALNALSPVNRLPDELLIDVFLHVQAATRSWPRILVICRRWRTVAHTSARLWSRLDVGTRTPHARITASLKYSGDLPLDVTFDRNVKVSAILDELTPHISRVRALCFVEVSRDEVSSVETFLRNRMPSLRTLHVRFDPYDEDSEYDSDSDFDEREEEMAFCFAPVSGQFPSLEELVLRAVGLRAASAAFPLLKVLQLSDCNDEEMSLQSFVSMLSGLHGLRSLSMRRYHSTRDDGPPQSLPQSLHTLTLEDEEEWTCTYVERLVLPPNLSRLSVSRDAVPDSPAEGLLSTRAISACIPQFPDHPESVRVLLDAVQSVRIDLRDAFNRVSVVGTAGTHTISLAAVARRRCIMRPNPADELVELFSCAQVKDIQIFGIDDEHETTEDDWWNVVCWLRSIKRLAFTVEYGAGDVRDSILWRLGCNLNDADEDYPLVPRDLEELRINAFVDDSEELLEKLSHLLWYRQEHGERLSRLFVAISPRPGRSKTQESNAFPHAKYQATLAPFVGFVHCRTYGKWFADWSYTPPPAPMVDANITQ</sequence>
<dbReference type="OrthoDB" id="3365698at2759"/>
<protein>
    <recommendedName>
        <fullName evidence="2">F-box domain-containing protein</fullName>
    </recommendedName>
</protein>
<accession>A0A371CW18</accession>
<feature type="coiled-coil region" evidence="1">
    <location>
        <begin position="22"/>
        <end position="49"/>
    </location>
</feature>
<dbReference type="AlphaFoldDB" id="A0A371CW18"/>
<dbReference type="Gene3D" id="3.80.10.10">
    <property type="entry name" value="Ribonuclease Inhibitor"/>
    <property type="match status" value="1"/>
</dbReference>
<organism evidence="3 4">
    <name type="scientific">Lentinus brumalis</name>
    <dbReference type="NCBI Taxonomy" id="2498619"/>
    <lineage>
        <taxon>Eukaryota</taxon>
        <taxon>Fungi</taxon>
        <taxon>Dikarya</taxon>
        <taxon>Basidiomycota</taxon>
        <taxon>Agaricomycotina</taxon>
        <taxon>Agaricomycetes</taxon>
        <taxon>Polyporales</taxon>
        <taxon>Polyporaceae</taxon>
        <taxon>Lentinus</taxon>
    </lineage>
</organism>
<keyword evidence="4" id="KW-1185">Reference proteome</keyword>
<reference evidence="3 4" key="1">
    <citation type="journal article" date="2018" name="Biotechnol. Biofuels">
        <title>Integrative visual omics of the white-rot fungus Polyporus brumalis exposes the biotechnological potential of its oxidative enzymes for delignifying raw plant biomass.</title>
        <authorList>
            <person name="Miyauchi S."/>
            <person name="Rancon A."/>
            <person name="Drula E."/>
            <person name="Hage H."/>
            <person name="Chaduli D."/>
            <person name="Favel A."/>
            <person name="Grisel S."/>
            <person name="Henrissat B."/>
            <person name="Herpoel-Gimbert I."/>
            <person name="Ruiz-Duenas F.J."/>
            <person name="Chevret D."/>
            <person name="Hainaut M."/>
            <person name="Lin J."/>
            <person name="Wang M."/>
            <person name="Pangilinan J."/>
            <person name="Lipzen A."/>
            <person name="Lesage-Meessen L."/>
            <person name="Navarro D."/>
            <person name="Riley R."/>
            <person name="Grigoriev I.V."/>
            <person name="Zhou S."/>
            <person name="Raouche S."/>
            <person name="Rosso M.N."/>
        </authorList>
    </citation>
    <scope>NUCLEOTIDE SEQUENCE [LARGE SCALE GENOMIC DNA]</scope>
    <source>
        <strain evidence="3 4">BRFM 1820</strain>
    </source>
</reference>
<dbReference type="InterPro" id="IPR032675">
    <property type="entry name" value="LRR_dom_sf"/>
</dbReference>
<dbReference type="InterPro" id="IPR036047">
    <property type="entry name" value="F-box-like_dom_sf"/>
</dbReference>
<evidence type="ECO:0000313" key="4">
    <source>
        <dbReference type="Proteomes" id="UP000256964"/>
    </source>
</evidence>
<feature type="domain" description="F-box" evidence="2">
    <location>
        <begin position="53"/>
        <end position="102"/>
    </location>
</feature>
<dbReference type="STRING" id="139420.A0A371CW18"/>
<evidence type="ECO:0000259" key="2">
    <source>
        <dbReference type="PROSITE" id="PS50181"/>
    </source>
</evidence>
<dbReference type="Gene3D" id="1.20.1280.50">
    <property type="match status" value="1"/>
</dbReference>
<dbReference type="EMBL" id="KZ857449">
    <property type="protein sequence ID" value="RDX44473.1"/>
    <property type="molecule type" value="Genomic_DNA"/>
</dbReference>
<gene>
    <name evidence="3" type="ORF">OH76DRAFT_1409052</name>
</gene>
<dbReference type="SUPFAM" id="SSF81383">
    <property type="entry name" value="F-box domain"/>
    <property type="match status" value="1"/>
</dbReference>
<keyword evidence="1" id="KW-0175">Coiled coil</keyword>
<dbReference type="PROSITE" id="PS50181">
    <property type="entry name" value="FBOX"/>
    <property type="match status" value="1"/>
</dbReference>
<proteinExistence type="predicted"/>
<dbReference type="InterPro" id="IPR001810">
    <property type="entry name" value="F-box_dom"/>
</dbReference>
<evidence type="ECO:0000313" key="3">
    <source>
        <dbReference type="EMBL" id="RDX44473.1"/>
    </source>
</evidence>
<name>A0A371CW18_9APHY</name>
<dbReference type="Pfam" id="PF12937">
    <property type="entry name" value="F-box-like"/>
    <property type="match status" value="1"/>
</dbReference>
<dbReference type="SUPFAM" id="SSF52047">
    <property type="entry name" value="RNI-like"/>
    <property type="match status" value="1"/>
</dbReference>
<evidence type="ECO:0000256" key="1">
    <source>
        <dbReference type="SAM" id="Coils"/>
    </source>
</evidence>